<dbReference type="GO" id="GO:0015087">
    <property type="term" value="F:cobalt ion transmembrane transporter activity"/>
    <property type="evidence" value="ECO:0007669"/>
    <property type="project" value="TreeGrafter"/>
</dbReference>
<keyword evidence="4" id="KW-0813">Transport</keyword>
<sequence length="424" mass="46618">MLAVFTPNGASLVRSDLVRSDLDMTDPESRSAADQGFETLAPDTHTSASDATQSYLQDDDPASSAQELLRGQDALRSQDFMLAQVAESSDAQVQSEAAPDGAGPAAGRPEPGGRRRQITLPELPSNGVWFDLISPTPAEAKAVEALLGFEVPTREEMQEIEPSSRLYEESGARYMTATLLCQSETAQPRLSPVTFILRSGKLITVRYDEPRPFAILGAKLARNCPATVTGLHVFMDLLEAIVDRSADTLERLSAEVDNTSTRVFATTRSGTGKVDFKHILRGVGRRGDLCSKSRESLVSIGRLLLYMQNEGDTLKLTKDMRAQIKSMSRDVTSLTDHASYLGDKVQFLLDATLGLVTIDQNDVIKIFAVLSVVLMPPTLVASMYGMNFKFMPELEWHFGYPMAVVLMLLAAALPYLFFRWKKWL</sequence>
<dbReference type="CDD" id="cd12837">
    <property type="entry name" value="EcCorA-like_u1"/>
    <property type="match status" value="1"/>
</dbReference>
<dbReference type="InterPro" id="IPR050829">
    <property type="entry name" value="CorA_MIT"/>
</dbReference>
<dbReference type="PANTHER" id="PTHR47685:SF1">
    <property type="entry name" value="MAGNESIUM TRANSPORT PROTEIN CORA"/>
    <property type="match status" value="1"/>
</dbReference>
<keyword evidence="9 14" id="KW-1133">Transmembrane helix</keyword>
<dbReference type="PANTHER" id="PTHR47685">
    <property type="entry name" value="MAGNESIUM TRANSPORT PROTEIN CORA"/>
    <property type="match status" value="1"/>
</dbReference>
<dbReference type="InterPro" id="IPR045861">
    <property type="entry name" value="CorA_cytoplasmic_dom"/>
</dbReference>
<dbReference type="EMBL" id="LN907867">
    <property type="protein sequence ID" value="CUU42337.1"/>
    <property type="molecule type" value="Genomic_DNA"/>
</dbReference>
<protein>
    <recommendedName>
        <fullName evidence="3">Magnesium transport protein CorA</fullName>
    </recommendedName>
</protein>
<evidence type="ECO:0000313" key="15">
    <source>
        <dbReference type="EMBL" id="CUU42337.1"/>
    </source>
</evidence>
<dbReference type="PATRIC" id="fig|1079.6.peg.1966"/>
<dbReference type="AlphaFoldDB" id="A0A0P0IF74"/>
<dbReference type="InterPro" id="IPR002523">
    <property type="entry name" value="MgTranspt_CorA/ZnTranspt_ZntB"/>
</dbReference>
<dbReference type="InterPro" id="IPR045863">
    <property type="entry name" value="CorA_TM1_TM2"/>
</dbReference>
<dbReference type="KEGG" id="bvr:BVIR_1901"/>
<keyword evidence="7 14" id="KW-0812">Transmembrane</keyword>
<accession>A0A0P0IF74</accession>
<proteinExistence type="inferred from homology"/>
<evidence type="ECO:0000256" key="5">
    <source>
        <dbReference type="ARBA" id="ARBA00022475"/>
    </source>
</evidence>
<dbReference type="GO" id="GO:0015099">
    <property type="term" value="F:nickel cation transmembrane transporter activity"/>
    <property type="evidence" value="ECO:0007669"/>
    <property type="project" value="TreeGrafter"/>
</dbReference>
<evidence type="ECO:0000256" key="11">
    <source>
        <dbReference type="ARBA" id="ARBA00023136"/>
    </source>
</evidence>
<gene>
    <name evidence="15" type="primary">corA_1</name>
    <name evidence="15" type="ORF">BVIRIDIS_13460</name>
</gene>
<evidence type="ECO:0000256" key="12">
    <source>
        <dbReference type="ARBA" id="ARBA00034269"/>
    </source>
</evidence>
<feature type="compositionally biased region" description="Polar residues" evidence="13">
    <location>
        <begin position="44"/>
        <end position="56"/>
    </location>
</feature>
<feature type="compositionally biased region" description="Low complexity" evidence="13">
    <location>
        <begin position="97"/>
        <end position="109"/>
    </location>
</feature>
<reference evidence="16" key="1">
    <citation type="journal article" date="2016" name="Genome Announc.">
        <title>Revised genome sequence of the purple photosynthetic bacterium Blastochloris viridis.</title>
        <authorList>
            <person name="Liu L.N."/>
            <person name="Faulkner M."/>
            <person name="Liu X."/>
            <person name="Huang F."/>
            <person name="Darby A.C."/>
            <person name="Hall N."/>
        </authorList>
    </citation>
    <scope>NUCLEOTIDE SEQUENCE [LARGE SCALE GENOMIC DNA]</scope>
    <source>
        <strain evidence="16">ATCC 19567 / DSM 133 / F</strain>
    </source>
</reference>
<evidence type="ECO:0000256" key="7">
    <source>
        <dbReference type="ARBA" id="ARBA00022692"/>
    </source>
</evidence>
<keyword evidence="10" id="KW-0406">Ion transport</keyword>
<evidence type="ECO:0000256" key="2">
    <source>
        <dbReference type="ARBA" id="ARBA00009765"/>
    </source>
</evidence>
<dbReference type="Gene3D" id="3.30.460.20">
    <property type="entry name" value="CorA soluble domain-like"/>
    <property type="match status" value="1"/>
</dbReference>
<evidence type="ECO:0000256" key="1">
    <source>
        <dbReference type="ARBA" id="ARBA00004429"/>
    </source>
</evidence>
<dbReference type="Proteomes" id="UP000065734">
    <property type="component" value="Chromosome I"/>
</dbReference>
<evidence type="ECO:0000256" key="8">
    <source>
        <dbReference type="ARBA" id="ARBA00022842"/>
    </source>
</evidence>
<keyword evidence="6" id="KW-0997">Cell inner membrane</keyword>
<comment type="similarity">
    <text evidence="2">Belongs to the CorA metal ion transporter (MIT) (TC 1.A.35) family.</text>
</comment>
<name>A0A0P0IF74_BLAVI</name>
<evidence type="ECO:0000256" key="4">
    <source>
        <dbReference type="ARBA" id="ARBA00022448"/>
    </source>
</evidence>
<dbReference type="Gene3D" id="1.20.58.340">
    <property type="entry name" value="Magnesium transport protein CorA, transmembrane region"/>
    <property type="match status" value="2"/>
</dbReference>
<feature type="compositionally biased region" description="Polar residues" evidence="13">
    <location>
        <begin position="86"/>
        <end position="95"/>
    </location>
</feature>
<keyword evidence="8" id="KW-0460">Magnesium</keyword>
<feature type="region of interest" description="Disordered" evidence="13">
    <location>
        <begin position="85"/>
        <end position="117"/>
    </location>
</feature>
<keyword evidence="5" id="KW-1003">Cell membrane</keyword>
<dbReference type="GO" id="GO:0005886">
    <property type="term" value="C:plasma membrane"/>
    <property type="evidence" value="ECO:0007669"/>
    <property type="project" value="UniProtKB-SubCell"/>
</dbReference>
<evidence type="ECO:0000256" key="6">
    <source>
        <dbReference type="ARBA" id="ARBA00022519"/>
    </source>
</evidence>
<organism evidence="15 16">
    <name type="scientific">Blastochloris viridis</name>
    <name type="common">Rhodopseudomonas viridis</name>
    <dbReference type="NCBI Taxonomy" id="1079"/>
    <lineage>
        <taxon>Bacteria</taxon>
        <taxon>Pseudomonadati</taxon>
        <taxon>Pseudomonadota</taxon>
        <taxon>Alphaproteobacteria</taxon>
        <taxon>Hyphomicrobiales</taxon>
        <taxon>Blastochloridaceae</taxon>
        <taxon>Blastochloris</taxon>
    </lineage>
</organism>
<keyword evidence="11 14" id="KW-0472">Membrane</keyword>
<feature type="transmembrane region" description="Helical" evidence="14">
    <location>
        <begin position="398"/>
        <end position="418"/>
    </location>
</feature>
<evidence type="ECO:0000256" key="14">
    <source>
        <dbReference type="SAM" id="Phobius"/>
    </source>
</evidence>
<dbReference type="FunFam" id="1.20.58.340:FF:000001">
    <property type="entry name" value="Magnesium transport protein CorA"/>
    <property type="match status" value="1"/>
</dbReference>
<feature type="region of interest" description="Disordered" evidence="13">
    <location>
        <begin position="24"/>
        <end position="63"/>
    </location>
</feature>
<comment type="subcellular location">
    <subcellularLocation>
        <location evidence="1">Cell inner membrane</location>
        <topology evidence="1">Multi-pass membrane protein</topology>
    </subcellularLocation>
</comment>
<dbReference type="GO" id="GO:0015095">
    <property type="term" value="F:magnesium ion transmembrane transporter activity"/>
    <property type="evidence" value="ECO:0007669"/>
    <property type="project" value="TreeGrafter"/>
</dbReference>
<evidence type="ECO:0000256" key="10">
    <source>
        <dbReference type="ARBA" id="ARBA00023065"/>
    </source>
</evidence>
<dbReference type="SUPFAM" id="SSF143865">
    <property type="entry name" value="CorA soluble domain-like"/>
    <property type="match status" value="1"/>
</dbReference>
<dbReference type="Pfam" id="PF01544">
    <property type="entry name" value="CorA"/>
    <property type="match status" value="1"/>
</dbReference>
<evidence type="ECO:0000313" key="16">
    <source>
        <dbReference type="Proteomes" id="UP000065734"/>
    </source>
</evidence>
<dbReference type="SUPFAM" id="SSF144083">
    <property type="entry name" value="Magnesium transport protein CorA, transmembrane region"/>
    <property type="match status" value="1"/>
</dbReference>
<evidence type="ECO:0000256" key="13">
    <source>
        <dbReference type="SAM" id="MobiDB-lite"/>
    </source>
</evidence>
<comment type="catalytic activity">
    <reaction evidence="12">
        <text>Mg(2+)(in) = Mg(2+)(out)</text>
        <dbReference type="Rhea" id="RHEA:29827"/>
        <dbReference type="ChEBI" id="CHEBI:18420"/>
    </reaction>
</comment>
<evidence type="ECO:0000256" key="9">
    <source>
        <dbReference type="ARBA" id="ARBA00022989"/>
    </source>
</evidence>
<keyword evidence="16" id="KW-1185">Reference proteome</keyword>
<evidence type="ECO:0000256" key="3">
    <source>
        <dbReference type="ARBA" id="ARBA00019439"/>
    </source>
</evidence>